<dbReference type="AlphaFoldDB" id="W6MNH7"/>
<dbReference type="SMART" id="SM00028">
    <property type="entry name" value="TPR"/>
    <property type="match status" value="8"/>
</dbReference>
<dbReference type="GO" id="GO:0034399">
    <property type="term" value="C:nuclear periphery"/>
    <property type="evidence" value="ECO:0007669"/>
    <property type="project" value="EnsemblFungi"/>
</dbReference>
<dbReference type="GeneID" id="34521213"/>
<dbReference type="Proteomes" id="UP000019384">
    <property type="component" value="Unassembled WGS sequence"/>
</dbReference>
<dbReference type="OrthoDB" id="329563at2759"/>
<evidence type="ECO:0000256" key="3">
    <source>
        <dbReference type="PROSITE-ProRule" id="PRU00339"/>
    </source>
</evidence>
<feature type="repeat" description="TPR" evidence="3">
    <location>
        <begin position="568"/>
        <end position="601"/>
    </location>
</feature>
<feature type="repeat" description="TPR" evidence="3">
    <location>
        <begin position="602"/>
        <end position="635"/>
    </location>
</feature>
<proteinExistence type="inferred from homology"/>
<evidence type="ECO:0000256" key="2">
    <source>
        <dbReference type="ARBA" id="ARBA00038210"/>
    </source>
</evidence>
<dbReference type="PROSITE" id="PS50005">
    <property type="entry name" value="TPR"/>
    <property type="match status" value="6"/>
</dbReference>
<keyword evidence="6" id="KW-1185">Reference proteome</keyword>
<dbReference type="Pfam" id="PF13181">
    <property type="entry name" value="TPR_8"/>
    <property type="match status" value="1"/>
</dbReference>
<dbReference type="GO" id="GO:0051728">
    <property type="term" value="P:cell cycle switching, mitotic to meiotic cell cycle"/>
    <property type="evidence" value="ECO:0007669"/>
    <property type="project" value="EnsemblFungi"/>
</dbReference>
<feature type="compositionally biased region" description="Polar residues" evidence="4">
    <location>
        <begin position="243"/>
        <end position="253"/>
    </location>
</feature>
<evidence type="ECO:0000313" key="6">
    <source>
        <dbReference type="Proteomes" id="UP000019384"/>
    </source>
</evidence>
<dbReference type="GO" id="GO:0005680">
    <property type="term" value="C:anaphase-promoting complex"/>
    <property type="evidence" value="ECO:0007669"/>
    <property type="project" value="EnsemblFungi"/>
</dbReference>
<protein>
    <recommendedName>
        <fullName evidence="7">Anaphase-promoting complex subunit 3</fullName>
    </recommendedName>
</protein>
<sequence>MNATEYSIQKLRSVIFYSLDNDLLPTAEFTAERLVAQDSYDMDSTHLYALVLFRRRRFKAAYNATANMPHIGCAYVFAKCAVELGLENEGLQALQRRMATYTQESKPERNYELERDILPDAVAIHILMGKLYFLLGDTKQSTLSYTAALQLNPYAFEAYEELCKMGTKVRVKSIFHAEAGSLLDADIFKSSPTDEGSKLFDPSSTPRVLATPEQPGKFMTTPRLKQPVFPAAPTRRAARSSTLDNFKQPTLPTDSIHRRSMRGSSSITSRLLSHPLNSLSSSSPAFNNKKEVSGLKRSIGASFSGGSASSTGSSATIQLNKGAEQSLLLLYQRFAKGLKAMHSYDCFKAIRIFDSLPENEKNSPWVLAKLARLHYEIVNYEESAVYFKRLRKMDRTRVEDMDYYSTLLWYLRKETDLSFLAHELYDIDKNSPVSWVAIGNLFSLTREPDEAIKCFQKATQIDASFAYAHTLQGHEYLQNDAFENALKCFRNALLVDKRHYNAFYGIGMVHMKLGEYTKAEFHFLKALEITPVNVILICCVGMVLERLGKKELALKQYIFASKLQPRSNLALFKKAQALFSLHQYDLALGEFERLQELTPDEASVHFLLGKLYRIAGRKYDSLRQFTIALNLDPKGSHLIREALESLQKDDKDDEVVLE</sequence>
<dbReference type="HOGENOM" id="CLU_008850_2_0_1"/>
<gene>
    <name evidence="5" type="ORF">KUCA_T00003812001</name>
</gene>
<dbReference type="GO" id="GO:0061630">
    <property type="term" value="F:ubiquitin protein ligase activity"/>
    <property type="evidence" value="ECO:0007669"/>
    <property type="project" value="EnsemblFungi"/>
</dbReference>
<evidence type="ECO:0008006" key="7">
    <source>
        <dbReference type="Google" id="ProtNLM"/>
    </source>
</evidence>
<evidence type="ECO:0000313" key="5">
    <source>
        <dbReference type="EMBL" id="CDK27833.1"/>
    </source>
</evidence>
<accession>W6MNH7</accession>
<dbReference type="GO" id="GO:0000070">
    <property type="term" value="P:mitotic sister chromatid segregation"/>
    <property type="evidence" value="ECO:0007669"/>
    <property type="project" value="EnsemblFungi"/>
</dbReference>
<feature type="repeat" description="TPR" evidence="3">
    <location>
        <begin position="122"/>
        <end position="155"/>
    </location>
</feature>
<dbReference type="Gene3D" id="1.25.40.10">
    <property type="entry name" value="Tetratricopeptide repeat domain"/>
    <property type="match status" value="4"/>
</dbReference>
<dbReference type="PROSITE" id="PS50293">
    <property type="entry name" value="TPR_REGION"/>
    <property type="match status" value="1"/>
</dbReference>
<organism evidence="5 6">
    <name type="scientific">Kuraishia capsulata CBS 1993</name>
    <dbReference type="NCBI Taxonomy" id="1382522"/>
    <lineage>
        <taxon>Eukaryota</taxon>
        <taxon>Fungi</taxon>
        <taxon>Dikarya</taxon>
        <taxon>Ascomycota</taxon>
        <taxon>Saccharomycotina</taxon>
        <taxon>Pichiomycetes</taxon>
        <taxon>Pichiales</taxon>
        <taxon>Pichiaceae</taxon>
        <taxon>Kuraishia</taxon>
    </lineage>
</organism>
<dbReference type="STRING" id="1382522.W6MNH7"/>
<dbReference type="Pfam" id="PF12895">
    <property type="entry name" value="ANAPC3"/>
    <property type="match status" value="1"/>
</dbReference>
<comment type="similarity">
    <text evidence="2">Belongs to the APC3/CDC27 family.</text>
</comment>
<dbReference type="InterPro" id="IPR019734">
    <property type="entry name" value="TPR_rpt"/>
</dbReference>
<reference evidence="5" key="2">
    <citation type="submission" date="2014-02" db="EMBL/GenBank/DDBJ databases">
        <title>Complete DNA sequence of /Kuraishia capsulata/ illustrates novel genomic features among budding yeasts (/Saccharomycotina/).</title>
        <authorList>
            <person name="Morales L."/>
            <person name="Noel B."/>
            <person name="Porcel B."/>
            <person name="Marcet-Houben M."/>
            <person name="Hullo M-F."/>
            <person name="Sacerdot C."/>
            <person name="Tekaia F."/>
            <person name="Leh-Louis V."/>
            <person name="Despons L."/>
            <person name="Khanna V."/>
            <person name="Aury J-M."/>
            <person name="Barbe V."/>
            <person name="Couloux A."/>
            <person name="Labadie K."/>
            <person name="Pelletier E."/>
            <person name="Souciet J-L."/>
            <person name="Boekhout T."/>
            <person name="Gabaldon T."/>
            <person name="Wincker P."/>
            <person name="Dujon B."/>
        </authorList>
    </citation>
    <scope>NUCLEOTIDE SEQUENCE</scope>
    <source>
        <strain evidence="5">CBS 1993</strain>
    </source>
</reference>
<reference evidence="5" key="1">
    <citation type="submission" date="2013-12" db="EMBL/GenBank/DDBJ databases">
        <authorList>
            <person name="Genoscope - CEA"/>
        </authorList>
    </citation>
    <scope>NUCLEOTIDE SEQUENCE</scope>
    <source>
        <strain evidence="5">CBS 1993</strain>
    </source>
</reference>
<dbReference type="GO" id="GO:0003677">
    <property type="term" value="F:DNA binding"/>
    <property type="evidence" value="ECO:0007669"/>
    <property type="project" value="EnsemblFungi"/>
</dbReference>
<feature type="region of interest" description="Disordered" evidence="4">
    <location>
        <begin position="193"/>
        <end position="264"/>
    </location>
</feature>
<dbReference type="SUPFAM" id="SSF48452">
    <property type="entry name" value="TPR-like"/>
    <property type="match status" value="2"/>
</dbReference>
<name>W6MNH7_9ASCO</name>
<dbReference type="PANTHER" id="PTHR12558">
    <property type="entry name" value="CELL DIVISION CYCLE 16,23,27"/>
    <property type="match status" value="1"/>
</dbReference>
<dbReference type="PANTHER" id="PTHR12558:SF13">
    <property type="entry name" value="CELL DIVISION CYCLE PROTEIN 27 HOMOLOG"/>
    <property type="match status" value="1"/>
</dbReference>
<keyword evidence="1 3" id="KW-0802">TPR repeat</keyword>
<dbReference type="GO" id="GO:0005737">
    <property type="term" value="C:cytoplasm"/>
    <property type="evidence" value="ECO:0007669"/>
    <property type="project" value="TreeGrafter"/>
</dbReference>
<dbReference type="EMBL" id="HG793128">
    <property type="protein sequence ID" value="CDK27833.1"/>
    <property type="molecule type" value="Genomic_DNA"/>
</dbReference>
<dbReference type="GO" id="GO:0031145">
    <property type="term" value="P:anaphase-promoting complex-dependent catabolic process"/>
    <property type="evidence" value="ECO:0007669"/>
    <property type="project" value="EnsemblFungi"/>
</dbReference>
<evidence type="ECO:0000256" key="4">
    <source>
        <dbReference type="SAM" id="MobiDB-lite"/>
    </source>
</evidence>
<dbReference type="GO" id="GO:0051301">
    <property type="term" value="P:cell division"/>
    <property type="evidence" value="ECO:0007669"/>
    <property type="project" value="TreeGrafter"/>
</dbReference>
<feature type="repeat" description="TPR" evidence="3">
    <location>
        <begin position="466"/>
        <end position="499"/>
    </location>
</feature>
<feature type="repeat" description="TPR" evidence="3">
    <location>
        <begin position="500"/>
        <end position="533"/>
    </location>
</feature>
<dbReference type="Pfam" id="PF13432">
    <property type="entry name" value="TPR_16"/>
    <property type="match status" value="2"/>
</dbReference>
<dbReference type="RefSeq" id="XP_022459825.1">
    <property type="nucleotide sequence ID" value="XM_022602265.1"/>
</dbReference>
<dbReference type="InterPro" id="IPR011990">
    <property type="entry name" value="TPR-like_helical_dom_sf"/>
</dbReference>
<feature type="compositionally biased region" description="Low complexity" evidence="4">
    <location>
        <begin position="231"/>
        <end position="242"/>
    </location>
</feature>
<evidence type="ECO:0000256" key="1">
    <source>
        <dbReference type="ARBA" id="ARBA00022803"/>
    </source>
</evidence>
<dbReference type="GO" id="GO:0007091">
    <property type="term" value="P:metaphase/anaphase transition of mitotic cell cycle"/>
    <property type="evidence" value="ECO:0007669"/>
    <property type="project" value="TreeGrafter"/>
</dbReference>
<feature type="repeat" description="TPR" evidence="3">
    <location>
        <begin position="432"/>
        <end position="465"/>
    </location>
</feature>
<dbReference type="GO" id="GO:0016567">
    <property type="term" value="P:protein ubiquitination"/>
    <property type="evidence" value="ECO:0007669"/>
    <property type="project" value="EnsemblFungi"/>
</dbReference>